<dbReference type="NCBIfam" id="TIGR00797">
    <property type="entry name" value="matE"/>
    <property type="match status" value="1"/>
</dbReference>
<dbReference type="InterPro" id="IPR044644">
    <property type="entry name" value="DinF-like"/>
</dbReference>
<dbReference type="STRING" id="1146883.BLASA_3739"/>
<feature type="transmembrane region" description="Helical" evidence="7">
    <location>
        <begin position="334"/>
        <end position="352"/>
    </location>
</feature>
<evidence type="ECO:0000256" key="3">
    <source>
        <dbReference type="ARBA" id="ARBA00022692"/>
    </source>
</evidence>
<evidence type="ECO:0000313" key="8">
    <source>
        <dbReference type="EMBL" id="CCG04576.1"/>
    </source>
</evidence>
<dbReference type="OrthoDB" id="5242355at2"/>
<dbReference type="InterPro" id="IPR002528">
    <property type="entry name" value="MATE_fam"/>
</dbReference>
<comment type="similarity">
    <text evidence="2">Belongs to the multi antimicrobial extrusion (MATE) (TC 2.A.66.1) family.</text>
</comment>
<keyword evidence="4 7" id="KW-1133">Transmembrane helix</keyword>
<protein>
    <submittedName>
        <fullName evidence="8">DNA-damage-inducible protein F</fullName>
    </submittedName>
</protein>
<evidence type="ECO:0000313" key="9">
    <source>
        <dbReference type="Proteomes" id="UP000007517"/>
    </source>
</evidence>
<feature type="transmembrane region" description="Helical" evidence="7">
    <location>
        <begin position="159"/>
        <end position="180"/>
    </location>
</feature>
<dbReference type="Pfam" id="PF01554">
    <property type="entry name" value="MatE"/>
    <property type="match status" value="2"/>
</dbReference>
<organism evidence="8 9">
    <name type="scientific">Blastococcus saxobsidens (strain DD2)</name>
    <dbReference type="NCBI Taxonomy" id="1146883"/>
    <lineage>
        <taxon>Bacteria</taxon>
        <taxon>Bacillati</taxon>
        <taxon>Actinomycetota</taxon>
        <taxon>Actinomycetes</taxon>
        <taxon>Geodermatophilales</taxon>
        <taxon>Geodermatophilaceae</taxon>
        <taxon>Blastococcus</taxon>
    </lineage>
</organism>
<feature type="transmembrane region" description="Helical" evidence="7">
    <location>
        <begin position="215"/>
        <end position="237"/>
    </location>
</feature>
<keyword evidence="3 7" id="KW-0812">Transmembrane</keyword>
<reference evidence="9" key="2">
    <citation type="submission" date="2012-02" db="EMBL/GenBank/DDBJ databases">
        <title>Complete genome sequence of Blastococcus saxobsidens strain DD2.</title>
        <authorList>
            <person name="Genoscope."/>
        </authorList>
    </citation>
    <scope>NUCLEOTIDE SEQUENCE [LARGE SCALE GENOMIC DNA]</scope>
    <source>
        <strain evidence="9">DD2</strain>
    </source>
</reference>
<dbReference type="GO" id="GO:0005886">
    <property type="term" value="C:plasma membrane"/>
    <property type="evidence" value="ECO:0007669"/>
    <property type="project" value="TreeGrafter"/>
</dbReference>
<dbReference type="PANTHER" id="PTHR42893">
    <property type="entry name" value="PROTEIN DETOXIFICATION 44, CHLOROPLASTIC-RELATED"/>
    <property type="match status" value="1"/>
</dbReference>
<feature type="transmembrane region" description="Helical" evidence="7">
    <location>
        <begin position="192"/>
        <end position="209"/>
    </location>
</feature>
<feature type="region of interest" description="Disordered" evidence="6">
    <location>
        <begin position="1"/>
        <end position="30"/>
    </location>
</feature>
<proteinExistence type="inferred from homology"/>
<feature type="transmembrane region" description="Helical" evidence="7">
    <location>
        <begin position="39"/>
        <end position="59"/>
    </location>
</feature>
<sequence>MICRPPADHRVQVPSPTGAEPAHGSTSGGLRPPLRGPSIVGLALPALVVLAAEPFYLLVDTAVVGNLGTVALGGLAVGGGLLAWAAALLNFLAYGTTARAARRAGAGDRRGAVQEGVQATWLALALGVLVLVLFQLLAGPLTRALAGGAGPVAEAGERWLRVAALGAPLLLVSLAGNGWLRGVQELRRPVRYVVAGSLLSLVLCPLLVHQAGLGLVGSAVANVTGQALTAALFVRALRREDVSWRARPGALVRQIVIGRDLLLRAAVLQLAFLVAAGVTARTGTAALGAHQIALQLFFFLALVLDAYAIAAQTLVGQALGRGRPDEARATARRVTAWGLGTGCLVAVVLLALRDVVPPLFTDDPAVLAQAAVVWWFLAGFQPLAGVVFALDGVLMGAGDVGYLRTLTIGAALVGFLPLSLLSAPMGWGLVGVWTGLTLFIALRLVGVLARVVGDRWTGAPETVAA</sequence>
<feature type="transmembrane region" description="Helical" evidence="7">
    <location>
        <begin position="427"/>
        <end position="445"/>
    </location>
</feature>
<feature type="transmembrane region" description="Helical" evidence="7">
    <location>
        <begin position="292"/>
        <end position="314"/>
    </location>
</feature>
<dbReference type="EMBL" id="FO117623">
    <property type="protein sequence ID" value="CCG04576.1"/>
    <property type="molecule type" value="Genomic_DNA"/>
</dbReference>
<evidence type="ECO:0000256" key="5">
    <source>
        <dbReference type="ARBA" id="ARBA00023136"/>
    </source>
</evidence>
<dbReference type="eggNOG" id="COG0534">
    <property type="taxonomic scope" value="Bacteria"/>
</dbReference>
<dbReference type="Proteomes" id="UP000007517">
    <property type="component" value="Chromosome"/>
</dbReference>
<dbReference type="GO" id="GO:0042910">
    <property type="term" value="F:xenobiotic transmembrane transporter activity"/>
    <property type="evidence" value="ECO:0007669"/>
    <property type="project" value="InterPro"/>
</dbReference>
<name>H6RVU6_BLASD</name>
<evidence type="ECO:0000256" key="1">
    <source>
        <dbReference type="ARBA" id="ARBA00004141"/>
    </source>
</evidence>
<feature type="compositionally biased region" description="Basic and acidic residues" evidence="6">
    <location>
        <begin position="1"/>
        <end position="11"/>
    </location>
</feature>
<dbReference type="PANTHER" id="PTHR42893:SF46">
    <property type="entry name" value="PROTEIN DETOXIFICATION 44, CHLOROPLASTIC"/>
    <property type="match status" value="1"/>
</dbReference>
<keyword evidence="9" id="KW-1185">Reference proteome</keyword>
<comment type="subcellular location">
    <subcellularLocation>
        <location evidence="1">Membrane</location>
        <topology evidence="1">Multi-pass membrane protein</topology>
    </subcellularLocation>
</comment>
<feature type="transmembrane region" description="Helical" evidence="7">
    <location>
        <begin position="119"/>
        <end position="139"/>
    </location>
</feature>
<feature type="transmembrane region" description="Helical" evidence="7">
    <location>
        <begin position="261"/>
        <end position="280"/>
    </location>
</feature>
<evidence type="ECO:0000256" key="6">
    <source>
        <dbReference type="SAM" id="MobiDB-lite"/>
    </source>
</evidence>
<evidence type="ECO:0000256" key="4">
    <source>
        <dbReference type="ARBA" id="ARBA00022989"/>
    </source>
</evidence>
<dbReference type="AlphaFoldDB" id="H6RVU6"/>
<feature type="transmembrane region" description="Helical" evidence="7">
    <location>
        <begin position="402"/>
        <end position="421"/>
    </location>
</feature>
<keyword evidence="5 7" id="KW-0472">Membrane</keyword>
<dbReference type="KEGG" id="bsd:BLASA_3739"/>
<dbReference type="GO" id="GO:0015297">
    <property type="term" value="F:antiporter activity"/>
    <property type="evidence" value="ECO:0007669"/>
    <property type="project" value="InterPro"/>
</dbReference>
<reference evidence="8 9" key="1">
    <citation type="journal article" date="2012" name="J. Bacteriol.">
        <title>Genome Sequence of Blastococcus saxobsidens DD2, a Stone-Inhabiting Bacterium.</title>
        <authorList>
            <person name="Chouaia B."/>
            <person name="Crotti E."/>
            <person name="Brusetti L."/>
            <person name="Daffonchio D."/>
            <person name="Essoussi I."/>
            <person name="Nouioui I."/>
            <person name="Sbissi I."/>
            <person name="Ghodhbane-Gtari F."/>
            <person name="Gtari M."/>
            <person name="Vacherie B."/>
            <person name="Barbe V."/>
            <person name="Medigue C."/>
            <person name="Gury J."/>
            <person name="Pujic P."/>
            <person name="Normand P."/>
        </authorList>
    </citation>
    <scope>NUCLEOTIDE SEQUENCE [LARGE SCALE GENOMIC DNA]</scope>
    <source>
        <strain evidence="8 9">DD2</strain>
    </source>
</reference>
<feature type="transmembrane region" description="Helical" evidence="7">
    <location>
        <begin position="372"/>
        <end position="390"/>
    </location>
</feature>
<gene>
    <name evidence="8" type="primary">dinF</name>
    <name evidence="8" type="ordered locus">BLASA_3739</name>
</gene>
<evidence type="ECO:0000256" key="2">
    <source>
        <dbReference type="ARBA" id="ARBA00010199"/>
    </source>
</evidence>
<feature type="transmembrane region" description="Helical" evidence="7">
    <location>
        <begin position="71"/>
        <end position="93"/>
    </location>
</feature>
<evidence type="ECO:0000256" key="7">
    <source>
        <dbReference type="SAM" id="Phobius"/>
    </source>
</evidence>
<dbReference type="HOGENOM" id="CLU_012893_16_3_11"/>
<accession>H6RVU6</accession>